<sequence length="312" mass="33583">MRVIVVGAGLSGLMAARECVAQGHDVTVFDKGRGVGGRLATRRIKDATLDHGAQFFTVRSDEMQTHVDQWLTAGVVHEWCRGFSEVDGHPRYIGTNGMTSIAKHLTIGLDVRLSTLVFSLTRGDTDWIITTDDGVAHHADRVILTAPIPQSFSLMFGGGIEMPTELRNTDYDRTLGLLVTLDSNNHNVSSPGGMQFPDDVFSFIGDNAAKGISDTPALTFHANPDWSLANFDLTNREIHDALLEAATPWLGTAVVTSSEVKKWRFAIPKKLWPEACWVDDSGTLAIAGDAFAGPRVEGAVLSGLAAARSALA</sequence>
<dbReference type="Gene3D" id="3.90.660.10">
    <property type="match status" value="1"/>
</dbReference>
<dbReference type="Pfam" id="PF13450">
    <property type="entry name" value="NAD_binding_8"/>
    <property type="match status" value="1"/>
</dbReference>
<accession>A0A6J6AGU0</accession>
<dbReference type="SUPFAM" id="SSF51905">
    <property type="entry name" value="FAD/NAD(P)-binding domain"/>
    <property type="match status" value="1"/>
</dbReference>
<gene>
    <name evidence="2" type="ORF">UFOPK4179_00849</name>
</gene>
<dbReference type="Gene3D" id="3.50.50.60">
    <property type="entry name" value="FAD/NAD(P)-binding domain"/>
    <property type="match status" value="1"/>
</dbReference>
<dbReference type="PANTHER" id="PTHR16128">
    <property type="entry name" value="FAD/NAD(P)-BINDING OXIDOREDUCTASE FAMILY PROTEIN"/>
    <property type="match status" value="1"/>
</dbReference>
<dbReference type="InterPro" id="IPR002937">
    <property type="entry name" value="Amino_oxidase"/>
</dbReference>
<name>A0A6J6AGU0_9ZZZZ</name>
<dbReference type="GO" id="GO:0016491">
    <property type="term" value="F:oxidoreductase activity"/>
    <property type="evidence" value="ECO:0007669"/>
    <property type="project" value="InterPro"/>
</dbReference>
<evidence type="ECO:0000313" key="2">
    <source>
        <dbReference type="EMBL" id="CAB4368055.1"/>
    </source>
</evidence>
<dbReference type="InterPro" id="IPR036188">
    <property type="entry name" value="FAD/NAD-bd_sf"/>
</dbReference>
<organism evidence="2">
    <name type="scientific">freshwater metagenome</name>
    <dbReference type="NCBI Taxonomy" id="449393"/>
    <lineage>
        <taxon>unclassified sequences</taxon>
        <taxon>metagenomes</taxon>
        <taxon>ecological metagenomes</taxon>
    </lineage>
</organism>
<dbReference type="EMBL" id="CAETWZ010000077">
    <property type="protein sequence ID" value="CAB4368055.1"/>
    <property type="molecule type" value="Genomic_DNA"/>
</dbReference>
<proteinExistence type="predicted"/>
<protein>
    <submittedName>
        <fullName evidence="2">Unannotated protein</fullName>
    </submittedName>
</protein>
<feature type="domain" description="Amine oxidase" evidence="1">
    <location>
        <begin position="87"/>
        <end position="309"/>
    </location>
</feature>
<dbReference type="PANTHER" id="PTHR16128:SF5">
    <property type="entry name" value="FAD_NAD(P)-BINDING OXIDOREDUCTASE FAMILY PROTEIN"/>
    <property type="match status" value="1"/>
</dbReference>
<dbReference type="AlphaFoldDB" id="A0A6J6AGU0"/>
<evidence type="ECO:0000259" key="1">
    <source>
        <dbReference type="Pfam" id="PF01593"/>
    </source>
</evidence>
<reference evidence="2" key="1">
    <citation type="submission" date="2020-05" db="EMBL/GenBank/DDBJ databases">
        <authorList>
            <person name="Chiriac C."/>
            <person name="Salcher M."/>
            <person name="Ghai R."/>
            <person name="Kavagutti S V."/>
        </authorList>
    </citation>
    <scope>NUCLEOTIDE SEQUENCE</scope>
</reference>
<dbReference type="Pfam" id="PF01593">
    <property type="entry name" value="Amino_oxidase"/>
    <property type="match status" value="1"/>
</dbReference>